<accession>A0A0V0Q8H9</accession>
<dbReference type="GO" id="GO:0005684">
    <property type="term" value="C:U2-type spliceosomal complex"/>
    <property type="evidence" value="ECO:0007669"/>
    <property type="project" value="TreeGrafter"/>
</dbReference>
<dbReference type="Proteomes" id="UP000054937">
    <property type="component" value="Unassembled WGS sequence"/>
</dbReference>
<evidence type="ECO:0000256" key="1">
    <source>
        <dbReference type="ARBA" id="ARBA00005595"/>
    </source>
</evidence>
<evidence type="ECO:0000256" key="2">
    <source>
        <dbReference type="SAM" id="MobiDB-lite"/>
    </source>
</evidence>
<dbReference type="OrthoDB" id="360327at2759"/>
<evidence type="ECO:0008006" key="5">
    <source>
        <dbReference type="Google" id="ProtNLM"/>
    </source>
</evidence>
<dbReference type="PANTHER" id="PTHR12111">
    <property type="entry name" value="SPLICING FACTOR YJU2"/>
    <property type="match status" value="1"/>
</dbReference>
<dbReference type="InterPro" id="IPR007590">
    <property type="entry name" value="Saf4/Yju2"/>
</dbReference>
<organism evidence="3 4">
    <name type="scientific">Pseudocohnilembus persalinus</name>
    <name type="common">Ciliate</name>
    <dbReference type="NCBI Taxonomy" id="266149"/>
    <lineage>
        <taxon>Eukaryota</taxon>
        <taxon>Sar</taxon>
        <taxon>Alveolata</taxon>
        <taxon>Ciliophora</taxon>
        <taxon>Intramacronucleata</taxon>
        <taxon>Oligohymenophorea</taxon>
        <taxon>Scuticociliatia</taxon>
        <taxon>Philasterida</taxon>
        <taxon>Pseudocohnilembidae</taxon>
        <taxon>Pseudocohnilembus</taxon>
    </lineage>
</organism>
<dbReference type="GO" id="GO:0071014">
    <property type="term" value="C:post-mRNA release spliceosomal complex"/>
    <property type="evidence" value="ECO:0007669"/>
    <property type="project" value="TreeGrafter"/>
</dbReference>
<feature type="region of interest" description="Disordered" evidence="2">
    <location>
        <begin position="228"/>
        <end position="249"/>
    </location>
</feature>
<gene>
    <name evidence="3" type="ORF">PPERSA_00109</name>
</gene>
<dbReference type="Pfam" id="PF04502">
    <property type="entry name" value="Saf4_Yju2"/>
    <property type="match status" value="1"/>
</dbReference>
<sequence>MSTLKASRADGFYYPPEYDFVGGSINKFQKSHPLGVRAKKIDQGILVVRYETPFHVKCEKCENMIGKGVRFNAEKKQVGNFHSTKIWEFSMKCPSCKNKIVVRTDPEHCQYRYIQGAKQILNTENASEGQFIEDAQDKIKAADPFKQLERNVQDIQQAEAKKPEIGQIIKDQDDKFKDDFLVNLKMRRKFKDEKKIIEEKERIEKQPKNFALRLVTPCTTDIREAQNTKFKQQSQAGQNTRKDREKIRAQDIFLHSKNYSQYQNQNQIEKAKKMEELY</sequence>
<proteinExistence type="inferred from homology"/>
<evidence type="ECO:0000313" key="3">
    <source>
        <dbReference type="EMBL" id="KRW98512.1"/>
    </source>
</evidence>
<keyword evidence="4" id="KW-1185">Reference proteome</keyword>
<comment type="caution">
    <text evidence="3">The sequence shown here is derived from an EMBL/GenBank/DDBJ whole genome shotgun (WGS) entry which is preliminary data.</text>
</comment>
<name>A0A0V0Q8H9_PSEPJ</name>
<feature type="compositionally biased region" description="Basic and acidic residues" evidence="2">
    <location>
        <begin position="240"/>
        <end position="249"/>
    </location>
</feature>
<comment type="similarity">
    <text evidence="1">Belongs to the CWC16 family.</text>
</comment>
<dbReference type="EMBL" id="LDAU01000242">
    <property type="protein sequence ID" value="KRW98512.1"/>
    <property type="molecule type" value="Genomic_DNA"/>
</dbReference>
<feature type="compositionally biased region" description="Polar residues" evidence="2">
    <location>
        <begin position="228"/>
        <end position="239"/>
    </location>
</feature>
<reference evidence="3 4" key="1">
    <citation type="journal article" date="2015" name="Sci. Rep.">
        <title>Genome of the facultative scuticociliatosis pathogen Pseudocohnilembus persalinus provides insight into its virulence through horizontal gene transfer.</title>
        <authorList>
            <person name="Xiong J."/>
            <person name="Wang G."/>
            <person name="Cheng J."/>
            <person name="Tian M."/>
            <person name="Pan X."/>
            <person name="Warren A."/>
            <person name="Jiang C."/>
            <person name="Yuan D."/>
            <person name="Miao W."/>
        </authorList>
    </citation>
    <scope>NUCLEOTIDE SEQUENCE [LARGE SCALE GENOMIC DNA]</scope>
    <source>
        <strain evidence="3">36N120E</strain>
    </source>
</reference>
<dbReference type="AlphaFoldDB" id="A0A0V0Q8H9"/>
<protein>
    <recommendedName>
        <fullName evidence="5">CWC16 protein</fullName>
    </recommendedName>
</protein>
<dbReference type="PANTHER" id="PTHR12111:SF2">
    <property type="entry name" value="SPLICING FACTOR YJU2B-RELATED"/>
    <property type="match status" value="1"/>
</dbReference>
<evidence type="ECO:0000313" key="4">
    <source>
        <dbReference type="Proteomes" id="UP000054937"/>
    </source>
</evidence>
<dbReference type="OMA" id="YDDAMYK"/>
<dbReference type="GO" id="GO:0000398">
    <property type="term" value="P:mRNA splicing, via spliceosome"/>
    <property type="evidence" value="ECO:0007669"/>
    <property type="project" value="InterPro"/>
</dbReference>
<dbReference type="InParanoid" id="A0A0V0Q8H9"/>